<evidence type="ECO:0000256" key="1">
    <source>
        <dbReference type="SAM" id="MobiDB-lite"/>
    </source>
</evidence>
<feature type="compositionally biased region" description="Low complexity" evidence="1">
    <location>
        <begin position="61"/>
        <end position="79"/>
    </location>
</feature>
<feature type="region of interest" description="Disordered" evidence="1">
    <location>
        <begin position="205"/>
        <end position="265"/>
    </location>
</feature>
<gene>
    <name evidence="4" type="ORF">HEB94_007760</name>
</gene>
<evidence type="ECO:0000313" key="4">
    <source>
        <dbReference type="EMBL" id="MBE1610912.1"/>
    </source>
</evidence>
<keyword evidence="2" id="KW-0472">Membrane</keyword>
<accession>A0A927N381</accession>
<feature type="compositionally biased region" description="Pro residues" evidence="1">
    <location>
        <begin position="37"/>
        <end position="48"/>
    </location>
</feature>
<feature type="compositionally biased region" description="Low complexity" evidence="1">
    <location>
        <begin position="242"/>
        <end position="254"/>
    </location>
</feature>
<organism evidence="4 5">
    <name type="scientific">Actinopolymorpha pittospori</name>
    <dbReference type="NCBI Taxonomy" id="648752"/>
    <lineage>
        <taxon>Bacteria</taxon>
        <taxon>Bacillati</taxon>
        <taxon>Actinomycetota</taxon>
        <taxon>Actinomycetes</taxon>
        <taxon>Propionibacteriales</taxon>
        <taxon>Actinopolymorphaceae</taxon>
        <taxon>Actinopolymorpha</taxon>
    </lineage>
</organism>
<comment type="caution">
    <text evidence="4">The sequence shown here is derived from an EMBL/GenBank/DDBJ whole genome shotgun (WGS) entry which is preliminary data.</text>
</comment>
<protein>
    <recommendedName>
        <fullName evidence="3">DUF2510 domain-containing protein</fullName>
    </recommendedName>
</protein>
<dbReference type="Proteomes" id="UP000638648">
    <property type="component" value="Unassembled WGS sequence"/>
</dbReference>
<feature type="compositionally biased region" description="Polar residues" evidence="1">
    <location>
        <begin position="26"/>
        <end position="35"/>
    </location>
</feature>
<keyword evidence="2" id="KW-1133">Transmembrane helix</keyword>
<sequence length="424" mass="43556">MTEKAPGWYTDPSGIPRAFRWWDGRQWTQAISEDQQAPPPASAPPVVPPGTGQQDTREARPGTGSSSGPTGPDSSVPPGSNQPDQFGAAAPSTPQGAGFPPHGTPAYGAPSHGLSAYGAPSRGPAVPPPAGAPGPGYLPPWGERQGGPAGPSAPGGPTEVLTHGADPTSRRVGVILVGVAIVAVVAAVVSYLTFVRGDDPAVDAAASPTPIPTQPATPPAIEPLPSDEPTTPPATPSPTAPASPSGTPTPSVTAGEPDPSVSSRLVFAPLPNPWTRDDGAAMILLQGVAQTQVTEERYDGEENWVAFIGTGAASPDWYSPSDSLAANAERAATWFARAGFPTPNVDRATQTNRSLQVDGHNAHLLRQHFTYRIPQLRSQGETVSIVVVDLGADKAGILVASIPDTNPELRQDAEKAISSLRVVD</sequence>
<dbReference type="Pfam" id="PF10708">
    <property type="entry name" value="DUF2510"/>
    <property type="match status" value="1"/>
</dbReference>
<reference evidence="4" key="1">
    <citation type="submission" date="2020-10" db="EMBL/GenBank/DDBJ databases">
        <title>Sequencing the genomes of 1000 actinobacteria strains.</title>
        <authorList>
            <person name="Klenk H.-P."/>
        </authorList>
    </citation>
    <scope>NUCLEOTIDE SEQUENCE</scope>
    <source>
        <strain evidence="4">DSM 45354</strain>
    </source>
</reference>
<evidence type="ECO:0000256" key="2">
    <source>
        <dbReference type="SAM" id="Phobius"/>
    </source>
</evidence>
<feature type="compositionally biased region" description="Pro residues" evidence="1">
    <location>
        <begin position="230"/>
        <end position="241"/>
    </location>
</feature>
<dbReference type="EMBL" id="JADBEM010000001">
    <property type="protein sequence ID" value="MBE1610912.1"/>
    <property type="molecule type" value="Genomic_DNA"/>
</dbReference>
<name>A0A927N381_9ACTN</name>
<dbReference type="InterPro" id="IPR018929">
    <property type="entry name" value="DUF2510"/>
</dbReference>
<evidence type="ECO:0000313" key="5">
    <source>
        <dbReference type="Proteomes" id="UP000638648"/>
    </source>
</evidence>
<feature type="transmembrane region" description="Helical" evidence="2">
    <location>
        <begin position="172"/>
        <end position="194"/>
    </location>
</feature>
<keyword evidence="5" id="KW-1185">Reference proteome</keyword>
<keyword evidence="2" id="KW-0812">Transmembrane</keyword>
<dbReference type="AlphaFoldDB" id="A0A927N381"/>
<evidence type="ECO:0000259" key="3">
    <source>
        <dbReference type="Pfam" id="PF10708"/>
    </source>
</evidence>
<feature type="compositionally biased region" description="Pro residues" evidence="1">
    <location>
        <begin position="209"/>
        <end position="222"/>
    </location>
</feature>
<dbReference type="RefSeq" id="WP_192754207.1">
    <property type="nucleotide sequence ID" value="NZ_BAABJL010000225.1"/>
</dbReference>
<proteinExistence type="predicted"/>
<feature type="compositionally biased region" description="Pro residues" evidence="1">
    <location>
        <begin position="125"/>
        <end position="138"/>
    </location>
</feature>
<feature type="region of interest" description="Disordered" evidence="1">
    <location>
        <begin position="1"/>
        <end position="165"/>
    </location>
</feature>
<feature type="domain" description="DUF2510" evidence="3">
    <location>
        <begin position="6"/>
        <end position="39"/>
    </location>
</feature>